<dbReference type="PANTHER" id="PTHR12197:SF251">
    <property type="entry name" value="EG:BACR7C10.4 PROTEIN"/>
    <property type="match status" value="1"/>
</dbReference>
<dbReference type="Gene3D" id="2.170.270.10">
    <property type="entry name" value="SET domain"/>
    <property type="match status" value="1"/>
</dbReference>
<organism evidence="1 2">
    <name type="scientific">Parascaris equorum</name>
    <name type="common">Equine roundworm</name>
    <dbReference type="NCBI Taxonomy" id="6256"/>
    <lineage>
        <taxon>Eukaryota</taxon>
        <taxon>Metazoa</taxon>
        <taxon>Ecdysozoa</taxon>
        <taxon>Nematoda</taxon>
        <taxon>Chromadorea</taxon>
        <taxon>Rhabditida</taxon>
        <taxon>Spirurina</taxon>
        <taxon>Ascaridomorpha</taxon>
        <taxon>Ascaridoidea</taxon>
        <taxon>Ascarididae</taxon>
        <taxon>Parascaris</taxon>
    </lineage>
</organism>
<dbReference type="GO" id="GO:0005634">
    <property type="term" value="C:nucleus"/>
    <property type="evidence" value="ECO:0007669"/>
    <property type="project" value="TreeGrafter"/>
</dbReference>
<dbReference type="PANTHER" id="PTHR12197">
    <property type="entry name" value="HISTONE-LYSINE N-METHYLTRANSFERASE SMYD"/>
    <property type="match status" value="1"/>
</dbReference>
<dbReference type="AlphaFoldDB" id="A0A914S3E4"/>
<keyword evidence="1" id="KW-1185">Reference proteome</keyword>
<sequence>MDLLNDIPKWIESDKVDRRKKLFVAGESVKHSDGNPCMMGAVLVEEYPYAYVVGNEQAVTVCAHCMTSLFCAGDPEENEECSFLMKVKPRVPTAMARLLARYFVDELKNHSDEIKEDGEKSEFFMTLSHVLFEYMGADYLPPASELLIIFGRVMVNVFTISNDDLNTIGLGLYLGLSALDHSCDPDAFVLFNGRKAVLRSLKQHITAYDSNIVERLRIAYCDLLELTSMRRNQLRQQFFFICECSVCLDLERERTARSVRCRHCVDGYCPLDVNENSLVCWQCGATSEVHVDDAME</sequence>
<dbReference type="Proteomes" id="UP000887564">
    <property type="component" value="Unplaced"/>
</dbReference>
<name>A0A914S3E4_PAREQ</name>
<evidence type="ECO:0000313" key="2">
    <source>
        <dbReference type="WBParaSite" id="PEQ_0001285201-mRNA-1"/>
    </source>
</evidence>
<evidence type="ECO:0000313" key="1">
    <source>
        <dbReference type="Proteomes" id="UP000887564"/>
    </source>
</evidence>
<proteinExistence type="predicted"/>
<dbReference type="Gene3D" id="1.10.220.160">
    <property type="match status" value="1"/>
</dbReference>
<reference evidence="2" key="1">
    <citation type="submission" date="2022-11" db="UniProtKB">
        <authorList>
            <consortium name="WormBaseParasite"/>
        </authorList>
    </citation>
    <scope>IDENTIFICATION</scope>
</reference>
<protein>
    <submittedName>
        <fullName evidence="2">Uncharacterized protein</fullName>
    </submittedName>
</protein>
<accession>A0A914S3E4</accession>
<dbReference type="InterPro" id="IPR046341">
    <property type="entry name" value="SET_dom_sf"/>
</dbReference>
<dbReference type="SUPFAM" id="SSF82199">
    <property type="entry name" value="SET domain"/>
    <property type="match status" value="1"/>
</dbReference>
<dbReference type="InterPro" id="IPR050869">
    <property type="entry name" value="H3K4_H4K5_MeTrfase"/>
</dbReference>
<dbReference type="Gene3D" id="6.10.140.2220">
    <property type="match status" value="1"/>
</dbReference>
<dbReference type="WBParaSite" id="PEQ_0001285201-mRNA-1">
    <property type="protein sequence ID" value="PEQ_0001285201-mRNA-1"/>
    <property type="gene ID" value="PEQ_0001285201"/>
</dbReference>